<sequence>MNKHSIITGIAIIVIVIPFAVSGLNILGAQQLEYRWNNPGEFKFFTMSNHGEMEFCNTMPFWTNFQKFEIGAFYDSKNIGSFVVKPAAINPLSSHVQEGIFSSEEIQASQHIFMTLDFEFDGGDIRLDPNKFIILVQIDTPIIGLIPYSTTTQMSGFDFDKMMNSENLSCD</sequence>
<feature type="transmembrane region" description="Helical" evidence="1">
    <location>
        <begin position="6"/>
        <end position="27"/>
    </location>
</feature>
<evidence type="ECO:0008006" key="4">
    <source>
        <dbReference type="Google" id="ProtNLM"/>
    </source>
</evidence>
<dbReference type="RefSeq" id="WP_109876750.1">
    <property type="nucleotide sequence ID" value="NZ_AP026695.1"/>
</dbReference>
<evidence type="ECO:0000313" key="3">
    <source>
        <dbReference type="Proteomes" id="UP000245829"/>
    </source>
</evidence>
<evidence type="ECO:0000313" key="2">
    <source>
        <dbReference type="EMBL" id="GBH34124.1"/>
    </source>
</evidence>
<reference evidence="2 3" key="1">
    <citation type="submission" date="2018-05" db="EMBL/GenBank/DDBJ databases">
        <title>genome sequencing of Nitrosopumilus sp. NM25.</title>
        <authorList>
            <person name="Mori K."/>
            <person name="Nakagawa T."/>
        </authorList>
    </citation>
    <scope>NUCLEOTIDE SEQUENCE [LARGE SCALE GENOMIC DNA]</scope>
    <source>
        <strain evidence="2 3">NM25</strain>
    </source>
</reference>
<evidence type="ECO:0000256" key="1">
    <source>
        <dbReference type="SAM" id="Phobius"/>
    </source>
</evidence>
<dbReference type="OrthoDB" id="2471at2157"/>
<protein>
    <recommendedName>
        <fullName evidence="4">Thr operon leader peptide</fullName>
    </recommendedName>
</protein>
<organism evidence="2 3">
    <name type="scientific">Nitrosopumilus zosterae</name>
    <dbReference type="NCBI Taxonomy" id="718286"/>
    <lineage>
        <taxon>Archaea</taxon>
        <taxon>Nitrososphaerota</taxon>
        <taxon>Nitrososphaeria</taxon>
        <taxon>Nitrosopumilales</taxon>
        <taxon>Nitrosopumilaceae</taxon>
        <taxon>Nitrosopumilus</taxon>
    </lineage>
</organism>
<comment type="caution">
    <text evidence="2">The sequence shown here is derived from an EMBL/GenBank/DDBJ whole genome shotgun (WGS) entry which is preliminary data.</text>
</comment>
<accession>A0A2S2KR81</accession>
<keyword evidence="1" id="KW-0472">Membrane</keyword>
<dbReference type="GeneID" id="76208755"/>
<gene>
    <name evidence="2" type="ORF">NZNM25_09150</name>
</gene>
<name>A0A2S2KR81_9ARCH</name>
<dbReference type="Proteomes" id="UP000245829">
    <property type="component" value="Unassembled WGS sequence"/>
</dbReference>
<keyword evidence="1" id="KW-0812">Transmembrane</keyword>
<proteinExistence type="predicted"/>
<dbReference type="AlphaFoldDB" id="A0A2S2KR81"/>
<keyword evidence="3" id="KW-1185">Reference proteome</keyword>
<keyword evidence="1" id="KW-1133">Transmembrane helix</keyword>
<dbReference type="EMBL" id="BGKI01000004">
    <property type="protein sequence ID" value="GBH34124.1"/>
    <property type="molecule type" value="Genomic_DNA"/>
</dbReference>